<dbReference type="NCBIfam" id="TIGR00012">
    <property type="entry name" value="L29"/>
    <property type="match status" value="1"/>
</dbReference>
<dbReference type="Pfam" id="PF00831">
    <property type="entry name" value="Ribosomal_L29"/>
    <property type="match status" value="1"/>
</dbReference>
<dbReference type="GO" id="GO:0005840">
    <property type="term" value="C:ribosome"/>
    <property type="evidence" value="ECO:0007669"/>
    <property type="project" value="UniProtKB-KW"/>
</dbReference>
<organism evidence="4">
    <name type="scientific">bioreactor metagenome</name>
    <dbReference type="NCBI Taxonomy" id="1076179"/>
    <lineage>
        <taxon>unclassified sequences</taxon>
        <taxon>metagenomes</taxon>
        <taxon>ecological metagenomes</taxon>
    </lineage>
</organism>
<evidence type="ECO:0000313" key="4">
    <source>
        <dbReference type="EMBL" id="MPM83496.1"/>
    </source>
</evidence>
<dbReference type="SUPFAM" id="SSF46561">
    <property type="entry name" value="Ribosomal protein L29 (L29p)"/>
    <property type="match status" value="1"/>
</dbReference>
<name>A0A645D297_9ZZZZ</name>
<proteinExistence type="inferred from homology"/>
<dbReference type="AlphaFoldDB" id="A0A645D297"/>
<dbReference type="GO" id="GO:0006412">
    <property type="term" value="P:translation"/>
    <property type="evidence" value="ECO:0007669"/>
    <property type="project" value="InterPro"/>
</dbReference>
<gene>
    <name evidence="4" type="primary">rpmC_36</name>
    <name evidence="4" type="ORF">SDC9_130560</name>
</gene>
<evidence type="ECO:0000256" key="2">
    <source>
        <dbReference type="ARBA" id="ARBA00022980"/>
    </source>
</evidence>
<sequence length="67" mass="7691">MKKTDKIAYRQKTTSELIKNLADLRKNLVEIQAKYSTGNQKDSSVFKKIKYEIALISTILGQKSNEK</sequence>
<protein>
    <submittedName>
        <fullName evidence="4">50S ribosomal protein L29</fullName>
    </submittedName>
</protein>
<dbReference type="GO" id="GO:0003735">
    <property type="term" value="F:structural constituent of ribosome"/>
    <property type="evidence" value="ECO:0007669"/>
    <property type="project" value="InterPro"/>
</dbReference>
<reference evidence="4" key="1">
    <citation type="submission" date="2019-08" db="EMBL/GenBank/DDBJ databases">
        <authorList>
            <person name="Kucharzyk K."/>
            <person name="Murdoch R.W."/>
            <person name="Higgins S."/>
            <person name="Loffler F."/>
        </authorList>
    </citation>
    <scope>NUCLEOTIDE SEQUENCE</scope>
</reference>
<accession>A0A645D297</accession>
<dbReference type="Gene3D" id="1.10.287.310">
    <property type="match status" value="1"/>
</dbReference>
<comment type="similarity">
    <text evidence="1">Belongs to the universal ribosomal protein uL29 family.</text>
</comment>
<dbReference type="InterPro" id="IPR001854">
    <property type="entry name" value="Ribosomal_uL29"/>
</dbReference>
<evidence type="ECO:0000256" key="3">
    <source>
        <dbReference type="ARBA" id="ARBA00023274"/>
    </source>
</evidence>
<dbReference type="GO" id="GO:1990904">
    <property type="term" value="C:ribonucleoprotein complex"/>
    <property type="evidence" value="ECO:0007669"/>
    <property type="project" value="UniProtKB-KW"/>
</dbReference>
<dbReference type="InterPro" id="IPR036049">
    <property type="entry name" value="Ribosomal_uL29_sf"/>
</dbReference>
<keyword evidence="2 4" id="KW-0689">Ribosomal protein</keyword>
<evidence type="ECO:0000256" key="1">
    <source>
        <dbReference type="ARBA" id="ARBA00009254"/>
    </source>
</evidence>
<keyword evidence="3" id="KW-0687">Ribonucleoprotein</keyword>
<dbReference type="HAMAP" id="MF_00374">
    <property type="entry name" value="Ribosomal_uL29"/>
    <property type="match status" value="1"/>
</dbReference>
<dbReference type="EMBL" id="VSSQ01032280">
    <property type="protein sequence ID" value="MPM83496.1"/>
    <property type="molecule type" value="Genomic_DNA"/>
</dbReference>
<comment type="caution">
    <text evidence="4">The sequence shown here is derived from an EMBL/GenBank/DDBJ whole genome shotgun (WGS) entry which is preliminary data.</text>
</comment>